<protein>
    <recommendedName>
        <fullName evidence="6">Small ribosomal subunit protein bS6m</fullName>
    </recommendedName>
</protein>
<dbReference type="GO" id="GO:0005763">
    <property type="term" value="C:mitochondrial small ribosomal subunit"/>
    <property type="evidence" value="ECO:0007669"/>
    <property type="project" value="TreeGrafter"/>
</dbReference>
<evidence type="ECO:0000256" key="5">
    <source>
        <dbReference type="ARBA" id="ARBA00023274"/>
    </source>
</evidence>
<reference evidence="8 9" key="1">
    <citation type="submission" date="2018-12" db="EMBL/GenBank/DDBJ databases">
        <title>Draft genome sequence of Xylaria grammica IHI A82.</title>
        <authorList>
            <person name="Buettner E."/>
            <person name="Kellner H."/>
        </authorList>
    </citation>
    <scope>NUCLEOTIDE SEQUENCE [LARGE SCALE GENOMIC DNA]</scope>
    <source>
        <strain evidence="8 9">IHI A82</strain>
    </source>
</reference>
<dbReference type="InterPro" id="IPR035980">
    <property type="entry name" value="Ribosomal_bS6_sf"/>
</dbReference>
<accession>A0A439CSV3</accession>
<comment type="function">
    <text evidence="7">Component of the mitochondrial ribosome (mitoribosome), a dedicated translation machinery responsible for the synthesis of mitochondrial genome-encoded proteins, including at least some of the essential transmembrane subunits of the mitochondrial respiratory chain. The mitoribosomes are attached to the mitochondrial inner membrane and translation products are cotranslationally integrated into the membrane.</text>
</comment>
<comment type="caution">
    <text evidence="8">The sequence shown here is derived from an EMBL/GenBank/DDBJ whole genome shotgun (WGS) entry which is preliminary data.</text>
</comment>
<keyword evidence="4" id="KW-0496">Mitochondrion</keyword>
<dbReference type="GO" id="GO:0003735">
    <property type="term" value="F:structural constituent of ribosome"/>
    <property type="evidence" value="ECO:0007669"/>
    <property type="project" value="InterPro"/>
</dbReference>
<evidence type="ECO:0000313" key="8">
    <source>
        <dbReference type="EMBL" id="RWA05233.1"/>
    </source>
</evidence>
<dbReference type="InterPro" id="IPR014717">
    <property type="entry name" value="Transl_elong_EF1B/ribsomal_bS6"/>
</dbReference>
<dbReference type="GO" id="GO:0070181">
    <property type="term" value="F:small ribosomal subunit rRNA binding"/>
    <property type="evidence" value="ECO:0007669"/>
    <property type="project" value="TreeGrafter"/>
</dbReference>
<proteinExistence type="inferred from homology"/>
<evidence type="ECO:0000256" key="2">
    <source>
        <dbReference type="ARBA" id="ARBA00009512"/>
    </source>
</evidence>
<keyword evidence="5" id="KW-0687">Ribonucleoprotein</keyword>
<sequence length="237" mass="26363">MLYELIGIVRPTSLAEVREIVLAAGQLVLQQKGVIRGLQNWGEFSLPSAVSVHQMRHTTGYYFAMRFDASVSTQEDVRKMLRLDPRMIRHSSVRLGDGKLGTIDAVLDLSPPAAAQSTHLPSAIAALRRGGRISVMGSVEQPIVGWHFLEYDLQLKGKLMYEREDLILFVKMLEAGLFARGADLVETKSFRLEDWKEAFDAAAEYTAFVSKILLNHVSTTKLDIAHGNANDVDMYAS</sequence>
<keyword evidence="3" id="KW-0689">Ribosomal protein</keyword>
<dbReference type="Gene3D" id="3.30.70.60">
    <property type="match status" value="1"/>
</dbReference>
<evidence type="ECO:0000256" key="3">
    <source>
        <dbReference type="ARBA" id="ARBA00022980"/>
    </source>
</evidence>
<dbReference type="STRING" id="363999.A0A439CSV3"/>
<gene>
    <name evidence="8" type="ORF">EKO27_g9871</name>
</gene>
<dbReference type="AlphaFoldDB" id="A0A439CSV3"/>
<dbReference type="FunFam" id="3.30.70.60:FF:000007">
    <property type="entry name" value="37S ribosomal protein Mrp17"/>
    <property type="match status" value="1"/>
</dbReference>
<evidence type="ECO:0000256" key="1">
    <source>
        <dbReference type="ARBA" id="ARBA00004173"/>
    </source>
</evidence>
<dbReference type="PANTHER" id="PTHR21011">
    <property type="entry name" value="MITOCHONDRIAL 28S RIBOSOMAL PROTEIN S6"/>
    <property type="match status" value="1"/>
</dbReference>
<dbReference type="EMBL" id="RYZI01000463">
    <property type="protein sequence ID" value="RWA05233.1"/>
    <property type="molecule type" value="Genomic_DNA"/>
</dbReference>
<dbReference type="PANTHER" id="PTHR21011:SF1">
    <property type="entry name" value="SMALL RIBOSOMAL SUBUNIT PROTEIN BS6M"/>
    <property type="match status" value="1"/>
</dbReference>
<dbReference type="GO" id="GO:0006412">
    <property type="term" value="P:translation"/>
    <property type="evidence" value="ECO:0007669"/>
    <property type="project" value="InterPro"/>
</dbReference>
<dbReference type="CDD" id="cd15465">
    <property type="entry name" value="bS6_mito"/>
    <property type="match status" value="1"/>
</dbReference>
<evidence type="ECO:0000256" key="7">
    <source>
        <dbReference type="ARBA" id="ARBA00037226"/>
    </source>
</evidence>
<dbReference type="Proteomes" id="UP000286045">
    <property type="component" value="Unassembled WGS sequence"/>
</dbReference>
<comment type="similarity">
    <text evidence="2">Belongs to the bacterial ribosomal protein bS6 family.</text>
</comment>
<keyword evidence="9" id="KW-1185">Reference proteome</keyword>
<dbReference type="SUPFAM" id="SSF54995">
    <property type="entry name" value="Ribosomal protein S6"/>
    <property type="match status" value="1"/>
</dbReference>
<dbReference type="NCBIfam" id="TIGR00166">
    <property type="entry name" value="S6"/>
    <property type="match status" value="1"/>
</dbReference>
<organism evidence="8 9">
    <name type="scientific">Xylaria grammica</name>
    <dbReference type="NCBI Taxonomy" id="363999"/>
    <lineage>
        <taxon>Eukaryota</taxon>
        <taxon>Fungi</taxon>
        <taxon>Dikarya</taxon>
        <taxon>Ascomycota</taxon>
        <taxon>Pezizomycotina</taxon>
        <taxon>Sordariomycetes</taxon>
        <taxon>Xylariomycetidae</taxon>
        <taxon>Xylariales</taxon>
        <taxon>Xylariaceae</taxon>
        <taxon>Xylaria</taxon>
    </lineage>
</organism>
<dbReference type="InterPro" id="IPR000529">
    <property type="entry name" value="Ribosomal_bS6"/>
</dbReference>
<dbReference type="Pfam" id="PF01250">
    <property type="entry name" value="Ribosomal_S6"/>
    <property type="match status" value="1"/>
</dbReference>
<name>A0A439CSV3_9PEZI</name>
<comment type="subcellular location">
    <subcellularLocation>
        <location evidence="1">Mitochondrion</location>
    </subcellularLocation>
</comment>
<evidence type="ECO:0000313" key="9">
    <source>
        <dbReference type="Proteomes" id="UP000286045"/>
    </source>
</evidence>
<evidence type="ECO:0000256" key="6">
    <source>
        <dbReference type="ARBA" id="ARBA00035170"/>
    </source>
</evidence>
<evidence type="ECO:0000256" key="4">
    <source>
        <dbReference type="ARBA" id="ARBA00023128"/>
    </source>
</evidence>